<keyword evidence="3" id="KW-1185">Reference proteome</keyword>
<evidence type="ECO:0000313" key="4">
    <source>
        <dbReference type="Proteomes" id="UP000182312"/>
    </source>
</evidence>
<name>A0A099F1J1_9RHOB</name>
<organism evidence="1 3">
    <name type="scientific">Paracoccus halophilus</name>
    <dbReference type="NCBI Taxonomy" id="376733"/>
    <lineage>
        <taxon>Bacteria</taxon>
        <taxon>Pseudomonadati</taxon>
        <taxon>Pseudomonadota</taxon>
        <taxon>Alphaproteobacteria</taxon>
        <taxon>Rhodobacterales</taxon>
        <taxon>Paracoccaceae</taxon>
        <taxon>Paracoccus</taxon>
    </lineage>
</organism>
<dbReference type="STRING" id="376733.SAMN04487972_11370"/>
<dbReference type="AlphaFoldDB" id="A0A099F1J1"/>
<evidence type="ECO:0000313" key="2">
    <source>
        <dbReference type="EMBL" id="SFA55301.1"/>
    </source>
</evidence>
<dbReference type="Proteomes" id="UP000182312">
    <property type="component" value="Unassembled WGS sequence"/>
</dbReference>
<protein>
    <submittedName>
        <fullName evidence="1">Uncharacterized protein</fullName>
    </submittedName>
</protein>
<dbReference type="Proteomes" id="UP000029846">
    <property type="component" value="Unassembled WGS sequence"/>
</dbReference>
<dbReference type="OrthoDB" id="7874235at2"/>
<dbReference type="EMBL" id="FOJO01000013">
    <property type="protein sequence ID" value="SFA55301.1"/>
    <property type="molecule type" value="Genomic_DNA"/>
</dbReference>
<sequence>MAKHISDRPRSQAHLRLREFTRHERESAVHPAVLALRNRPKLRSQDSRKAAEFLRIDRGRTA</sequence>
<reference evidence="1 3" key="1">
    <citation type="submission" date="2014-09" db="EMBL/GenBank/DDBJ databases">
        <authorList>
            <person name="McGinnis J.M."/>
            <person name="Wolfgang W.J."/>
        </authorList>
    </citation>
    <scope>NUCLEOTIDE SEQUENCE [LARGE SCALE GENOMIC DNA]</scope>
    <source>
        <strain evidence="1 3">JCM 14014</strain>
    </source>
</reference>
<dbReference type="RefSeq" id="WP_036740894.1">
    <property type="nucleotide sequence ID" value="NZ_FOJO01000013.1"/>
</dbReference>
<accession>A0A099F1J1</accession>
<dbReference type="eggNOG" id="ENOG50318DJ">
    <property type="taxonomic scope" value="Bacteria"/>
</dbReference>
<dbReference type="EMBL" id="JRKN01000012">
    <property type="protein sequence ID" value="KGJ04334.1"/>
    <property type="molecule type" value="Genomic_DNA"/>
</dbReference>
<reference evidence="2 4" key="3">
    <citation type="submission" date="2016-10" db="EMBL/GenBank/DDBJ databases">
        <authorList>
            <person name="de Groot N.N."/>
        </authorList>
    </citation>
    <scope>NUCLEOTIDE SEQUENCE [LARGE SCALE GENOMIC DNA]</scope>
    <source>
        <strain evidence="2 4">CGMCC 1.6117</strain>
    </source>
</reference>
<gene>
    <name evidence="1" type="ORF">IT41_10550</name>
    <name evidence="2" type="ORF">SAMN04487972_11370</name>
</gene>
<evidence type="ECO:0000313" key="1">
    <source>
        <dbReference type="EMBL" id="KGJ04334.1"/>
    </source>
</evidence>
<evidence type="ECO:0000313" key="3">
    <source>
        <dbReference type="Proteomes" id="UP000029846"/>
    </source>
</evidence>
<reference evidence="1 3" key="2">
    <citation type="submission" date="2014-10" db="EMBL/GenBank/DDBJ databases">
        <title>Paracoccus sanguinis sp. nov., isolated from clinical specimens of New York State patients.</title>
        <authorList>
            <person name="Mingle L.A."/>
            <person name="Cole J.A."/>
            <person name="Lapierre P."/>
            <person name="Musser K.A."/>
        </authorList>
    </citation>
    <scope>NUCLEOTIDE SEQUENCE [LARGE SCALE GENOMIC DNA]</scope>
    <source>
        <strain evidence="1 3">JCM 14014</strain>
    </source>
</reference>
<proteinExistence type="predicted"/>